<sequence>MSISAILIIISSIFVWSVPADAIGASMLQGIHKTLPIAWILFGALMLLRALEYTGSIERINIGFTNLTQDMRLQAILVAFLFGSLIEGVSGFGTPAMVTAPLLITLGFKPLSAVVLALVSDSTAVSFGAVGTPITVGLSNATANAAELNAVSHQVVTLELISGTFVPMLLMMLLVVFLPSQYTSNKMKSALEVAPWTLMIGLVYSVTAFFTQTFIGYELTSVVTPIVVLVFAMATIKFNILLPKNTKQNPWIQYPRSTEEAELKSDMSLFMAWLPYVLVVSLLVLPKLFAPINTLLNSAIDLSVNNILGFKGISSDWLILASPGTVLLLVSIVTLLMHKKSPIAFQSEVKDIAISMKSTLSALVVTLIMVQVFTNTNFNTANLVSMPNYLASFMATHLNNVWLMIAPVLGAVGSFVTGSATVSTLTFSSIQANVATDAGLDKAMVLAAQVIGGAIGNMICIHNIVSVNGVVGFSGQEGQVLRKTAIPAVIYIVLLVISIYIFL</sequence>
<evidence type="ECO:0000256" key="8">
    <source>
        <dbReference type="RuleBase" id="RU365092"/>
    </source>
</evidence>
<dbReference type="PANTHER" id="PTHR30003:SF0">
    <property type="entry name" value="GLYCOLATE PERMEASE GLCA-RELATED"/>
    <property type="match status" value="1"/>
</dbReference>
<evidence type="ECO:0000313" key="9">
    <source>
        <dbReference type="EMBL" id="KRN76762.1"/>
    </source>
</evidence>
<keyword evidence="3 8" id="KW-0813">Transport</keyword>
<evidence type="ECO:0000256" key="1">
    <source>
        <dbReference type="ARBA" id="ARBA00004651"/>
    </source>
</evidence>
<keyword evidence="10" id="KW-1185">Reference proteome</keyword>
<feature type="transmembrane region" description="Helical" evidence="8">
    <location>
        <begin position="75"/>
        <end position="104"/>
    </location>
</feature>
<feature type="transmembrane region" description="Helical" evidence="8">
    <location>
        <begin position="190"/>
        <end position="210"/>
    </location>
</feature>
<keyword evidence="4 8" id="KW-1003">Cell membrane</keyword>
<proteinExistence type="inferred from homology"/>
<evidence type="ECO:0000256" key="4">
    <source>
        <dbReference type="ARBA" id="ARBA00022475"/>
    </source>
</evidence>
<feature type="transmembrane region" description="Helical" evidence="8">
    <location>
        <begin position="359"/>
        <end position="381"/>
    </location>
</feature>
<comment type="similarity">
    <text evidence="2 8">Belongs to the lactate permease family.</text>
</comment>
<organism evidence="9 10">
    <name type="scientific">Weissella minor</name>
    <dbReference type="NCBI Taxonomy" id="1620"/>
    <lineage>
        <taxon>Bacteria</taxon>
        <taxon>Bacillati</taxon>
        <taxon>Bacillota</taxon>
        <taxon>Bacilli</taxon>
        <taxon>Lactobacillales</taxon>
        <taxon>Lactobacillaceae</taxon>
        <taxon>Weissella</taxon>
    </lineage>
</organism>
<feature type="transmembrane region" description="Helical" evidence="8">
    <location>
        <begin position="485"/>
        <end position="502"/>
    </location>
</feature>
<feature type="transmembrane region" description="Helical" evidence="8">
    <location>
        <begin position="317"/>
        <end position="338"/>
    </location>
</feature>
<feature type="transmembrane region" description="Helical" evidence="8">
    <location>
        <begin position="222"/>
        <end position="242"/>
    </location>
</feature>
<dbReference type="InterPro" id="IPR003804">
    <property type="entry name" value="Lactate_perm"/>
</dbReference>
<protein>
    <recommendedName>
        <fullName evidence="8">L-lactate permease</fullName>
    </recommendedName>
</protein>
<comment type="function">
    <text evidence="8">Uptake of L-lactate across the membrane. Can also transport D-lactate and glycolate.</text>
</comment>
<evidence type="ECO:0000256" key="3">
    <source>
        <dbReference type="ARBA" id="ARBA00022448"/>
    </source>
</evidence>
<feature type="transmembrane region" description="Helical" evidence="8">
    <location>
        <begin position="443"/>
        <end position="465"/>
    </location>
</feature>
<dbReference type="STRING" id="1620.IV67_GL000268"/>
<name>A0A0R2JQE1_9LACO</name>
<keyword evidence="5 8" id="KW-0812">Transmembrane</keyword>
<feature type="transmembrane region" description="Helical" evidence="8">
    <location>
        <begin position="36"/>
        <end position="54"/>
    </location>
</feature>
<dbReference type="GO" id="GO:0015295">
    <property type="term" value="F:solute:proton symporter activity"/>
    <property type="evidence" value="ECO:0007669"/>
    <property type="project" value="TreeGrafter"/>
</dbReference>
<evidence type="ECO:0000256" key="6">
    <source>
        <dbReference type="ARBA" id="ARBA00022989"/>
    </source>
</evidence>
<evidence type="ECO:0000313" key="10">
    <source>
        <dbReference type="Proteomes" id="UP000051673"/>
    </source>
</evidence>
<dbReference type="GO" id="GO:0015129">
    <property type="term" value="F:lactate transmembrane transporter activity"/>
    <property type="evidence" value="ECO:0007669"/>
    <property type="project" value="UniProtKB-UniRule"/>
</dbReference>
<gene>
    <name evidence="9" type="ORF">IV67_GL000268</name>
</gene>
<accession>A0A0R2JQE1</accession>
<feature type="transmembrane region" description="Helical" evidence="8">
    <location>
        <begin position="263"/>
        <end position="285"/>
    </location>
</feature>
<comment type="caution">
    <text evidence="9">The sequence shown here is derived from an EMBL/GenBank/DDBJ whole genome shotgun (WGS) entry which is preliminary data.</text>
</comment>
<evidence type="ECO:0000256" key="2">
    <source>
        <dbReference type="ARBA" id="ARBA00010100"/>
    </source>
</evidence>
<dbReference type="Proteomes" id="UP000051673">
    <property type="component" value="Unassembled WGS sequence"/>
</dbReference>
<feature type="transmembrane region" description="Helical" evidence="8">
    <location>
        <begin position="160"/>
        <end position="178"/>
    </location>
</feature>
<keyword evidence="6 8" id="KW-1133">Transmembrane helix</keyword>
<evidence type="ECO:0000256" key="7">
    <source>
        <dbReference type="ARBA" id="ARBA00023136"/>
    </source>
</evidence>
<feature type="transmembrane region" description="Helical" evidence="8">
    <location>
        <begin position="401"/>
        <end position="422"/>
    </location>
</feature>
<dbReference type="PANTHER" id="PTHR30003">
    <property type="entry name" value="L-LACTATE PERMEASE"/>
    <property type="match status" value="1"/>
</dbReference>
<dbReference type="EMBL" id="JQCD01000024">
    <property type="protein sequence ID" value="KRN76762.1"/>
    <property type="molecule type" value="Genomic_DNA"/>
</dbReference>
<dbReference type="Pfam" id="PF02652">
    <property type="entry name" value="Lactate_perm"/>
    <property type="match status" value="1"/>
</dbReference>
<evidence type="ECO:0000256" key="5">
    <source>
        <dbReference type="ARBA" id="ARBA00022692"/>
    </source>
</evidence>
<dbReference type="GO" id="GO:0005886">
    <property type="term" value="C:plasma membrane"/>
    <property type="evidence" value="ECO:0007669"/>
    <property type="project" value="UniProtKB-SubCell"/>
</dbReference>
<reference evidence="9 10" key="1">
    <citation type="journal article" date="2015" name="Genome Announc.">
        <title>Expanding the biotechnology potential of lactobacilli through comparative genomics of 213 strains and associated genera.</title>
        <authorList>
            <person name="Sun Z."/>
            <person name="Harris H.M."/>
            <person name="McCann A."/>
            <person name="Guo C."/>
            <person name="Argimon S."/>
            <person name="Zhang W."/>
            <person name="Yang X."/>
            <person name="Jeffery I.B."/>
            <person name="Cooney J.C."/>
            <person name="Kagawa T.F."/>
            <person name="Liu W."/>
            <person name="Song Y."/>
            <person name="Salvetti E."/>
            <person name="Wrobel A."/>
            <person name="Rasinkangas P."/>
            <person name="Parkhill J."/>
            <person name="Rea M.C."/>
            <person name="O'Sullivan O."/>
            <person name="Ritari J."/>
            <person name="Douillard F.P."/>
            <person name="Paul Ross R."/>
            <person name="Yang R."/>
            <person name="Briner A.E."/>
            <person name="Felis G.E."/>
            <person name="de Vos W.M."/>
            <person name="Barrangou R."/>
            <person name="Klaenhammer T.R."/>
            <person name="Caufield P.W."/>
            <person name="Cui Y."/>
            <person name="Zhang H."/>
            <person name="O'Toole P.W."/>
        </authorList>
    </citation>
    <scope>NUCLEOTIDE SEQUENCE [LARGE SCALE GENOMIC DNA]</scope>
    <source>
        <strain evidence="9 10">DSM 20014</strain>
    </source>
</reference>
<dbReference type="PATRIC" id="fig|1620.3.peg.274"/>
<comment type="subcellular location">
    <subcellularLocation>
        <location evidence="1 8">Cell membrane</location>
        <topology evidence="1 8">Multi-pass membrane protein</topology>
    </subcellularLocation>
</comment>
<dbReference type="AlphaFoldDB" id="A0A0R2JQE1"/>
<keyword evidence="7 8" id="KW-0472">Membrane</keyword>